<accession>A0A4R6RFF8</accession>
<dbReference type="AlphaFoldDB" id="A0A4R6RFF8"/>
<organism evidence="1 2">
    <name type="scientific">Oharaeibacter diazotrophicus</name>
    <dbReference type="NCBI Taxonomy" id="1920512"/>
    <lineage>
        <taxon>Bacteria</taxon>
        <taxon>Pseudomonadati</taxon>
        <taxon>Pseudomonadota</taxon>
        <taxon>Alphaproteobacteria</taxon>
        <taxon>Hyphomicrobiales</taxon>
        <taxon>Pleomorphomonadaceae</taxon>
        <taxon>Oharaeibacter</taxon>
    </lineage>
</organism>
<gene>
    <name evidence="1" type="ORF">EDD54_1806</name>
</gene>
<dbReference type="EMBL" id="SNXY01000007">
    <property type="protein sequence ID" value="TDP84962.1"/>
    <property type="molecule type" value="Genomic_DNA"/>
</dbReference>
<dbReference type="RefSeq" id="WP_126540850.1">
    <property type="nucleotide sequence ID" value="NZ_BSPM01000004.1"/>
</dbReference>
<name>A0A4R6RFF8_9HYPH</name>
<keyword evidence="2" id="KW-1185">Reference proteome</keyword>
<dbReference type="OrthoDB" id="8226983at2"/>
<dbReference type="Proteomes" id="UP000294547">
    <property type="component" value="Unassembled WGS sequence"/>
</dbReference>
<evidence type="ECO:0000313" key="1">
    <source>
        <dbReference type="EMBL" id="TDP84962.1"/>
    </source>
</evidence>
<protein>
    <submittedName>
        <fullName evidence="1">Uncharacterized protein</fullName>
    </submittedName>
</protein>
<sequence>MTTDGDDRGGEGGDEVAGDLVRLMPRDVVFSIRFLGESQIRLQKHFQDFLIAELERAGITGETHPMIHAFAERHAIAMRDFVFTGVALSKQYRIAEFERLIGDETALIRVDIWDRLKTYIAVAEADFRAQLPEMRPELAVWEAPDRAPPGERD</sequence>
<comment type="caution">
    <text evidence="1">The sequence shown here is derived from an EMBL/GenBank/DDBJ whole genome shotgun (WGS) entry which is preliminary data.</text>
</comment>
<evidence type="ECO:0000313" key="2">
    <source>
        <dbReference type="Proteomes" id="UP000294547"/>
    </source>
</evidence>
<proteinExistence type="predicted"/>
<reference evidence="1 2" key="1">
    <citation type="submission" date="2019-03" db="EMBL/GenBank/DDBJ databases">
        <title>Genomic Encyclopedia of Type Strains, Phase IV (KMG-IV): sequencing the most valuable type-strain genomes for metagenomic binning, comparative biology and taxonomic classification.</title>
        <authorList>
            <person name="Goeker M."/>
        </authorList>
    </citation>
    <scope>NUCLEOTIDE SEQUENCE [LARGE SCALE GENOMIC DNA]</scope>
    <source>
        <strain evidence="1 2">DSM 102969</strain>
    </source>
</reference>